<comment type="caution">
    <text evidence="1">The sequence shown here is derived from an EMBL/GenBank/DDBJ whole genome shotgun (WGS) entry which is preliminary data.</text>
</comment>
<dbReference type="AlphaFoldDB" id="A0AAV9VY35"/>
<reference evidence="1 2" key="1">
    <citation type="submission" date="2023-08" db="EMBL/GenBank/DDBJ databases">
        <authorList>
            <person name="Palmer J.M."/>
        </authorList>
    </citation>
    <scope>NUCLEOTIDE SEQUENCE [LARGE SCALE GENOMIC DNA]</scope>
    <source>
        <strain evidence="1 2">TWF481</strain>
    </source>
</reference>
<organism evidence="1 2">
    <name type="scientific">Arthrobotrys musiformis</name>
    <dbReference type="NCBI Taxonomy" id="47236"/>
    <lineage>
        <taxon>Eukaryota</taxon>
        <taxon>Fungi</taxon>
        <taxon>Dikarya</taxon>
        <taxon>Ascomycota</taxon>
        <taxon>Pezizomycotina</taxon>
        <taxon>Orbiliomycetes</taxon>
        <taxon>Orbiliales</taxon>
        <taxon>Orbiliaceae</taxon>
        <taxon>Arthrobotrys</taxon>
    </lineage>
</organism>
<keyword evidence="2" id="KW-1185">Reference proteome</keyword>
<name>A0AAV9VY35_9PEZI</name>
<evidence type="ECO:0000313" key="2">
    <source>
        <dbReference type="Proteomes" id="UP001370758"/>
    </source>
</evidence>
<sequence length="227" mass="24831">MGFNSSTSGDDIMIEARTRQRLHSKVTTPRFAHDSHQVSGSFELGGGVHALNTGLAHMTVAEPGAQGCPPSDWQPYSGNASPQQLIGPWNTQYLFTSDGHFDFSSDGLMHEVPDISMDHSCDNGPDLLAAHSSLRGIDYDHQAPTTRHSSIITSYRDNLDTGVKKGPPPTMNEHWPRSQYGSTNFADGALAEWRQKAHQSRGFPTDPGTYELNIEAPYIGEACSQYL</sequence>
<accession>A0AAV9VY35</accession>
<protein>
    <submittedName>
        <fullName evidence="1">Uncharacterized protein</fullName>
    </submittedName>
</protein>
<evidence type="ECO:0000313" key="1">
    <source>
        <dbReference type="EMBL" id="KAK6498402.1"/>
    </source>
</evidence>
<proteinExistence type="predicted"/>
<dbReference type="Proteomes" id="UP001370758">
    <property type="component" value="Unassembled WGS sequence"/>
</dbReference>
<gene>
    <name evidence="1" type="ORF">TWF481_010993</name>
</gene>
<dbReference type="EMBL" id="JAVHJL010000008">
    <property type="protein sequence ID" value="KAK6498402.1"/>
    <property type="molecule type" value="Genomic_DNA"/>
</dbReference>